<evidence type="ECO:0000256" key="5">
    <source>
        <dbReference type="SAM" id="MobiDB-lite"/>
    </source>
</evidence>
<dbReference type="InterPro" id="IPR011528">
    <property type="entry name" value="NERD"/>
</dbReference>
<comment type="caution">
    <text evidence="8">The sequence shown here is derived from an EMBL/GenBank/DDBJ whole genome shotgun (WGS) entry which is preliminary data.</text>
</comment>
<evidence type="ECO:0000256" key="1">
    <source>
        <dbReference type="ARBA" id="ARBA00022679"/>
    </source>
</evidence>
<evidence type="ECO:0000256" key="2">
    <source>
        <dbReference type="ARBA" id="ARBA00022741"/>
    </source>
</evidence>
<evidence type="ECO:0000313" key="9">
    <source>
        <dbReference type="Proteomes" id="UP001589646"/>
    </source>
</evidence>
<dbReference type="Pfam" id="PF08378">
    <property type="entry name" value="NERD"/>
    <property type="match status" value="1"/>
</dbReference>
<accession>A0ABV5Q184</accession>
<keyword evidence="3 8" id="KW-0418">Kinase</keyword>
<feature type="domain" description="Protein kinase" evidence="6">
    <location>
        <begin position="507"/>
        <end position="758"/>
    </location>
</feature>
<protein>
    <submittedName>
        <fullName evidence="8">BREX system serine/threonine kinase PglW</fullName>
    </submittedName>
</protein>
<keyword evidence="1" id="KW-0808">Transferase</keyword>
<dbReference type="Gene3D" id="1.10.510.10">
    <property type="entry name" value="Transferase(Phosphotransferase) domain 1"/>
    <property type="match status" value="2"/>
</dbReference>
<reference evidence="8 9" key="1">
    <citation type="submission" date="2024-09" db="EMBL/GenBank/DDBJ databases">
        <authorList>
            <person name="Sun Q."/>
            <person name="Mori K."/>
        </authorList>
    </citation>
    <scope>NUCLEOTIDE SEQUENCE [LARGE SCALE GENOMIC DNA]</scope>
    <source>
        <strain evidence="8 9">JCM 3323</strain>
    </source>
</reference>
<dbReference type="InterPro" id="IPR011009">
    <property type="entry name" value="Kinase-like_dom_sf"/>
</dbReference>
<dbReference type="RefSeq" id="WP_346128674.1">
    <property type="nucleotide sequence ID" value="NZ_BAAAXC010000015.1"/>
</dbReference>
<name>A0ABV5Q184_9ACTN</name>
<evidence type="ECO:0000256" key="4">
    <source>
        <dbReference type="ARBA" id="ARBA00022840"/>
    </source>
</evidence>
<dbReference type="InterPro" id="IPR000719">
    <property type="entry name" value="Prot_kinase_dom"/>
</dbReference>
<gene>
    <name evidence="8" type="primary">pglW</name>
    <name evidence="8" type="ORF">ACFFRN_21760</name>
</gene>
<evidence type="ECO:0000313" key="8">
    <source>
        <dbReference type="EMBL" id="MFB9529242.1"/>
    </source>
</evidence>
<dbReference type="InterPro" id="IPR049832">
    <property type="entry name" value="BREX_PglW"/>
</dbReference>
<feature type="domain" description="NERD" evidence="7">
    <location>
        <begin position="13"/>
        <end position="129"/>
    </location>
</feature>
<dbReference type="Proteomes" id="UP001589646">
    <property type="component" value="Unassembled WGS sequence"/>
</dbReference>
<keyword evidence="9" id="KW-1185">Reference proteome</keyword>
<feature type="domain" description="Protein kinase" evidence="6">
    <location>
        <begin position="184"/>
        <end position="481"/>
    </location>
</feature>
<dbReference type="PANTHER" id="PTHR43289:SF34">
    <property type="entry name" value="SERINE_THREONINE-PROTEIN KINASE YBDM-RELATED"/>
    <property type="match status" value="1"/>
</dbReference>
<evidence type="ECO:0000259" key="7">
    <source>
        <dbReference type="PROSITE" id="PS50965"/>
    </source>
</evidence>
<dbReference type="NCBIfam" id="NF033442">
    <property type="entry name" value="BREX_PglW"/>
    <property type="match status" value="1"/>
</dbReference>
<evidence type="ECO:0000256" key="3">
    <source>
        <dbReference type="ARBA" id="ARBA00022777"/>
    </source>
</evidence>
<dbReference type="SMART" id="SM00220">
    <property type="entry name" value="S_TKc"/>
    <property type="match status" value="1"/>
</dbReference>
<dbReference type="PROSITE" id="PS50011">
    <property type="entry name" value="PROTEIN_KINASE_DOM"/>
    <property type="match status" value="2"/>
</dbReference>
<feature type="region of interest" description="Disordered" evidence="5">
    <location>
        <begin position="1190"/>
        <end position="1211"/>
    </location>
</feature>
<organism evidence="8 9">
    <name type="scientific">Nonomuraea roseola</name>
    <dbReference type="NCBI Taxonomy" id="46179"/>
    <lineage>
        <taxon>Bacteria</taxon>
        <taxon>Bacillati</taxon>
        <taxon>Actinomycetota</taxon>
        <taxon>Actinomycetes</taxon>
        <taxon>Streptosporangiales</taxon>
        <taxon>Streptosporangiaceae</taxon>
        <taxon>Nonomuraea</taxon>
    </lineage>
</organism>
<dbReference type="PROSITE" id="PS50965">
    <property type="entry name" value="NERD"/>
    <property type="match status" value="1"/>
</dbReference>
<dbReference type="SUPFAM" id="SSF56112">
    <property type="entry name" value="Protein kinase-like (PK-like)"/>
    <property type="match status" value="2"/>
</dbReference>
<dbReference type="GO" id="GO:0016301">
    <property type="term" value="F:kinase activity"/>
    <property type="evidence" value="ECO:0007669"/>
    <property type="project" value="UniProtKB-KW"/>
</dbReference>
<sequence>MSAGPGRWVGHRSDFQWEEDALKHIRDLMPDKDPYRAWSTFTFTGQFGHVREVDLFIATPSGLFLVEIKSHPGKAVNEGAKWIFRDERIRTIDNPLHFTDQKAKELKGRLEQAARDLKLKLTIPWIEPAVFLSAPNLECRFDDIQKVKVYGRQGLTEQSELPGIWDGLHRGRGGVTPQISRDLHRLLAHIGVAGLRKRYKIGPYQLNRRSFDTGPTWTDFLATNSAMPDDEPRRVRVYLSELGATEEARNSTRRAAHREYLALRGINHDGIVTADLFSDEHDAGPSIVFKHGKDWQRLDHLMAAQGDTLALETRVEMIRQLAEAIDHAHRRHLYHRALAARCVWVAMDGRFPRLMIADWQAASRPQTATLLGSDGTSLAQHVELSAAPYLAPEFGTADADSVLLDIFGLGALSHLILTGQPPAQDRAGLATRLTSELALVPSAVSDAITPSMDDLVRSATHTQAVDRFETVRQFLERLDVVEAEVTEPGEPDADPLEAVRGSVIGRWTVQKVLGKGSTARAFLTTTGEVLKVALSDSSAARLIREANQLRQLRDSHIVRLIDGPQEIANRTLIVLDRAGERTLAEHLRHEGRLGLDELEGLGDHLLDALVYLEGEGVWHRDIKPENIGVKELTKKARRLVLFDFSLADASGSATRAGTPPYLDPFLGEDRRPYFDKHAEWYAAAVTLHNMAAGELPSWGDGATEPGMLQEETPQLAEAAFNPVLRDRLVPFFEKALHRDVAKRFPDLRALRRGWSDVFRDLDKSTPLTTPDTVQATNDDPTEIREAAALVARLDTPVQAAGLTERAQSVALHQLEVGTVGELIRIPAPQIMRLRGVGLGPKNELVRRARQWRRSLGLLQPAPGSTPVVEHDLAHLTVEEAAEQLVPKLTARSEGRVNVVRLALRLPIDDTLPALAPWSTAQKIAEFAGLDRAYVSNVLSETRERWAKSVRVTTALRKDVAEILRESGRVMEVGQVAVALLARRGSNLEDEAVRLAHAAACVRAAIETEEKLENPRLKKRRRETDGNLPDRMLVAISAGEDKDAPSEAELLEYAVKLGERAELLVTRNPLPGTVSVLAGLRGVKKPQDMVSLSDTGLVALAGAASRTAAVSPRLELYPRDLDPERALHLAQVVGYLGEPGLTPEQLVERVLARFPELAMPPEAAELRPLLAKMGYAVQVVDGRYVLPDGTRTGSLMRSPGSGTFPATGYGGPSRDETWQRLDVAAENGGFLVLKAGVSEAVAVRNALHAHPEVTPVNVTAEFMRQLHAIRDGQGWPDWSVVVDADVDHAAPDARAGFGIMVTEALRRLEQLIHSIEGVALLTDATPLARYTGGPELIARLASRARQSAANPRGLWLLCPMSDPKRPPTLEGHGIGVMPGDAEHIAIPPGFARADRLRRVS</sequence>
<keyword evidence="2" id="KW-0547">Nucleotide-binding</keyword>
<dbReference type="EMBL" id="JBHMCE010000006">
    <property type="protein sequence ID" value="MFB9529242.1"/>
    <property type="molecule type" value="Genomic_DNA"/>
</dbReference>
<dbReference type="Pfam" id="PF00069">
    <property type="entry name" value="Pkinase"/>
    <property type="match status" value="2"/>
</dbReference>
<proteinExistence type="predicted"/>
<keyword evidence="4" id="KW-0067">ATP-binding</keyword>
<dbReference type="PANTHER" id="PTHR43289">
    <property type="entry name" value="MITOGEN-ACTIVATED PROTEIN KINASE KINASE KINASE 20-RELATED"/>
    <property type="match status" value="1"/>
</dbReference>
<evidence type="ECO:0000259" key="6">
    <source>
        <dbReference type="PROSITE" id="PS50011"/>
    </source>
</evidence>